<dbReference type="Gene3D" id="3.30.70.20">
    <property type="match status" value="1"/>
</dbReference>
<dbReference type="SUPFAM" id="SSF54862">
    <property type="entry name" value="4Fe-4S ferredoxins"/>
    <property type="match status" value="1"/>
</dbReference>
<dbReference type="RefSeq" id="WP_342758023.1">
    <property type="nucleotide sequence ID" value="NZ_CP146256.1"/>
</dbReference>
<dbReference type="InterPro" id="IPR017900">
    <property type="entry name" value="4Fe4S_Fe_S_CS"/>
</dbReference>
<evidence type="ECO:0000259" key="8">
    <source>
        <dbReference type="PROSITE" id="PS51379"/>
    </source>
</evidence>
<dbReference type="EMBL" id="CP146256">
    <property type="protein sequence ID" value="XAH74431.1"/>
    <property type="molecule type" value="Genomic_DNA"/>
</dbReference>
<evidence type="ECO:0000256" key="6">
    <source>
        <dbReference type="ARBA" id="ARBA00023014"/>
    </source>
</evidence>
<accession>A0ABZ3EYS0</accession>
<evidence type="ECO:0000256" key="4">
    <source>
        <dbReference type="ARBA" id="ARBA00022982"/>
    </source>
</evidence>
<keyword evidence="7" id="KW-0812">Transmembrane</keyword>
<reference evidence="9 10" key="1">
    <citation type="submission" date="2024-02" db="EMBL/GenBank/DDBJ databases">
        <title>Bacterial strain from lacustrine sediment.</title>
        <authorList>
            <person name="Petit C."/>
            <person name="Fadhlaoui K."/>
        </authorList>
    </citation>
    <scope>NUCLEOTIDE SEQUENCE [LARGE SCALE GENOMIC DNA]</scope>
    <source>
        <strain evidence="9 10">IPX-CK</strain>
    </source>
</reference>
<dbReference type="InterPro" id="IPR017896">
    <property type="entry name" value="4Fe4S_Fe-S-bd"/>
</dbReference>
<dbReference type="Proteomes" id="UP001451571">
    <property type="component" value="Chromosome"/>
</dbReference>
<feature type="domain" description="4Fe-4S ferredoxin-type" evidence="8">
    <location>
        <begin position="211"/>
        <end position="240"/>
    </location>
</feature>
<keyword evidence="4" id="KW-0249">Electron transport</keyword>
<dbReference type="Pfam" id="PF13237">
    <property type="entry name" value="Fer4_10"/>
    <property type="match status" value="1"/>
</dbReference>
<keyword evidence="7" id="KW-1133">Transmembrane helix</keyword>
<keyword evidence="2" id="KW-0004">4Fe-4S</keyword>
<feature type="transmembrane region" description="Helical" evidence="7">
    <location>
        <begin position="130"/>
        <end position="149"/>
    </location>
</feature>
<keyword evidence="5" id="KW-0408">Iron</keyword>
<dbReference type="InterPro" id="IPR051684">
    <property type="entry name" value="Electron_Trans/Redox"/>
</dbReference>
<evidence type="ECO:0000256" key="7">
    <source>
        <dbReference type="SAM" id="Phobius"/>
    </source>
</evidence>
<organism evidence="9 10">
    <name type="scientific">Kineothrix sedimenti</name>
    <dbReference type="NCBI Taxonomy" id="3123317"/>
    <lineage>
        <taxon>Bacteria</taxon>
        <taxon>Bacillati</taxon>
        <taxon>Bacillota</taxon>
        <taxon>Clostridia</taxon>
        <taxon>Lachnospirales</taxon>
        <taxon>Lachnospiraceae</taxon>
        <taxon>Kineothrix</taxon>
    </lineage>
</organism>
<proteinExistence type="predicted"/>
<keyword evidence="10" id="KW-1185">Reference proteome</keyword>
<keyword evidence="3" id="KW-0479">Metal-binding</keyword>
<feature type="transmembrane region" description="Helical" evidence="7">
    <location>
        <begin position="43"/>
        <end position="68"/>
    </location>
</feature>
<keyword evidence="6" id="KW-0411">Iron-sulfur</keyword>
<evidence type="ECO:0000256" key="1">
    <source>
        <dbReference type="ARBA" id="ARBA00022448"/>
    </source>
</evidence>
<feature type="domain" description="4Fe-4S ferredoxin-type" evidence="8">
    <location>
        <begin position="181"/>
        <end position="209"/>
    </location>
</feature>
<evidence type="ECO:0000256" key="2">
    <source>
        <dbReference type="ARBA" id="ARBA00022485"/>
    </source>
</evidence>
<gene>
    <name evidence="9" type="ORF">V6984_01290</name>
</gene>
<feature type="transmembrane region" description="Helical" evidence="7">
    <location>
        <begin position="89"/>
        <end position="110"/>
    </location>
</feature>
<evidence type="ECO:0000313" key="10">
    <source>
        <dbReference type="Proteomes" id="UP001451571"/>
    </source>
</evidence>
<dbReference type="Pfam" id="PF12801">
    <property type="entry name" value="Fer4_5"/>
    <property type="match status" value="2"/>
</dbReference>
<dbReference type="PANTHER" id="PTHR30176">
    <property type="entry name" value="FERREDOXIN-TYPE PROTEIN NAPH"/>
    <property type="match status" value="1"/>
</dbReference>
<name>A0ABZ3EYS0_9FIRM</name>
<keyword evidence="7" id="KW-0472">Membrane</keyword>
<keyword evidence="1" id="KW-0813">Transport</keyword>
<evidence type="ECO:0000256" key="3">
    <source>
        <dbReference type="ARBA" id="ARBA00022723"/>
    </source>
</evidence>
<feature type="transmembrane region" description="Helical" evidence="7">
    <location>
        <begin position="9"/>
        <end position="31"/>
    </location>
</feature>
<dbReference type="PROSITE" id="PS00198">
    <property type="entry name" value="4FE4S_FER_1"/>
    <property type="match status" value="1"/>
</dbReference>
<sequence>MKRQNIRKLCIIISLLLFPVTLYYFSPAIIINAGLNGIINGSFIVFLLMFLLSVPFGRIFCAYACPAGGLQECAFMINDRIPKQGIRNYIKYIIWFLWIGAVVFCYFYKGEIAGVDFFFLTDHGISVANIYTYIIYYGIILLIFIPSILGGKRVFCHYFCWMAPFMVLGTKLRRLLRLPGLHVSAHKEECISCGKCDRNCPMGLEVKEMAKAGEITSMECIQCGACIDVCPQNVLYYKMNPSNKSRKQK</sequence>
<protein>
    <submittedName>
        <fullName evidence="9">4Fe-4S binding protein</fullName>
    </submittedName>
</protein>
<evidence type="ECO:0000256" key="5">
    <source>
        <dbReference type="ARBA" id="ARBA00023004"/>
    </source>
</evidence>
<dbReference type="PANTHER" id="PTHR30176:SF3">
    <property type="entry name" value="FERREDOXIN-TYPE PROTEIN NAPH"/>
    <property type="match status" value="1"/>
</dbReference>
<evidence type="ECO:0000313" key="9">
    <source>
        <dbReference type="EMBL" id="XAH74431.1"/>
    </source>
</evidence>
<dbReference type="PROSITE" id="PS51379">
    <property type="entry name" value="4FE4S_FER_2"/>
    <property type="match status" value="2"/>
</dbReference>